<feature type="region of interest" description="Disordered" evidence="6">
    <location>
        <begin position="1"/>
        <end position="20"/>
    </location>
</feature>
<protein>
    <recommendedName>
        <fullName evidence="5">Protein-lysine N-methyltransferase EFM4</fullName>
        <ecNumber evidence="5">2.1.1.-</ecNumber>
    </recommendedName>
    <alternativeName>
        <fullName evidence="5">Elongation factor methyltransferase 4</fullName>
    </alternativeName>
</protein>
<comment type="function">
    <text evidence="5">S-adenosyl-L-methionine-dependent protein-lysine N-methyltransferase that mono- and dimethylates elongation factor 1-alpha at 'Lys-316'. May play a role in intracellular transport.</text>
</comment>
<feature type="region of interest" description="Disordered" evidence="6">
    <location>
        <begin position="42"/>
        <end position="86"/>
    </location>
</feature>
<evidence type="ECO:0000313" key="9">
    <source>
        <dbReference type="Proteomes" id="UP001219355"/>
    </source>
</evidence>
<dbReference type="GO" id="GO:0032259">
    <property type="term" value="P:methylation"/>
    <property type="evidence" value="ECO:0007669"/>
    <property type="project" value="UniProtKB-KW"/>
</dbReference>
<dbReference type="GO" id="GO:0016192">
    <property type="term" value="P:vesicle-mediated transport"/>
    <property type="evidence" value="ECO:0007669"/>
    <property type="project" value="UniProtKB-UniRule"/>
</dbReference>
<accession>A0AAF0IL73</accession>
<dbReference type="EC" id="2.1.1.-" evidence="5"/>
<dbReference type="Gene3D" id="3.40.50.150">
    <property type="entry name" value="Vaccinia Virus protein VP39"/>
    <property type="match status" value="1"/>
</dbReference>
<dbReference type="AlphaFoldDB" id="A0AAF0IL73"/>
<dbReference type="InterPro" id="IPR025714">
    <property type="entry name" value="Methyltranfer_dom"/>
</dbReference>
<feature type="compositionally biased region" description="Basic and acidic residues" evidence="6">
    <location>
        <begin position="1"/>
        <end position="15"/>
    </location>
</feature>
<dbReference type="EMBL" id="CP120630">
    <property type="protein sequence ID" value="WEW60446.1"/>
    <property type="molecule type" value="Genomic_DNA"/>
</dbReference>
<dbReference type="PANTHER" id="PTHR12843">
    <property type="entry name" value="PROTEIN-LYSINE N-METHYLTRANSFERASE METTL10"/>
    <property type="match status" value="1"/>
</dbReference>
<dbReference type="PANTHER" id="PTHR12843:SF5">
    <property type="entry name" value="EEF1A LYSINE METHYLTRANSFERASE 2"/>
    <property type="match status" value="1"/>
</dbReference>
<dbReference type="GO" id="GO:0016279">
    <property type="term" value="F:protein-lysine N-methyltransferase activity"/>
    <property type="evidence" value="ECO:0007669"/>
    <property type="project" value="UniProtKB-UniRule"/>
</dbReference>
<name>A0AAF0IL73_9EURO</name>
<evidence type="ECO:0000259" key="7">
    <source>
        <dbReference type="Pfam" id="PF13847"/>
    </source>
</evidence>
<keyword evidence="4 5" id="KW-0949">S-adenosyl-L-methionine</keyword>
<keyword evidence="2 5" id="KW-0489">Methyltransferase</keyword>
<proteinExistence type="inferred from homology"/>
<reference evidence="8" key="1">
    <citation type="submission" date="2023-03" db="EMBL/GenBank/DDBJ databases">
        <title>Emydomyces testavorans Genome Sequence.</title>
        <authorList>
            <person name="Hoyer L."/>
        </authorList>
    </citation>
    <scope>NUCLEOTIDE SEQUENCE</scope>
    <source>
        <strain evidence="8">16-2883</strain>
    </source>
</reference>
<keyword evidence="1 5" id="KW-0963">Cytoplasm</keyword>
<gene>
    <name evidence="5 8" type="primary">EFM4</name>
    <name evidence="8" type="ORF">PRK78_005932</name>
</gene>
<comment type="similarity">
    <text evidence="5">Belongs to the class I-like SAM-binding methyltransferase superfamily. EFM4 family.</text>
</comment>
<evidence type="ECO:0000256" key="4">
    <source>
        <dbReference type="ARBA" id="ARBA00022691"/>
    </source>
</evidence>
<dbReference type="InterPro" id="IPR026635">
    <property type="entry name" value="Efm4/METTL10"/>
</dbReference>
<dbReference type="InterPro" id="IPR029063">
    <property type="entry name" value="SAM-dependent_MTases_sf"/>
</dbReference>
<evidence type="ECO:0000313" key="8">
    <source>
        <dbReference type="EMBL" id="WEW60446.1"/>
    </source>
</evidence>
<dbReference type="GO" id="GO:0005737">
    <property type="term" value="C:cytoplasm"/>
    <property type="evidence" value="ECO:0007669"/>
    <property type="project" value="UniProtKB-SubCell"/>
</dbReference>
<dbReference type="HAMAP" id="MF_03188">
    <property type="entry name" value="Methyltr_EFM4"/>
    <property type="match status" value="1"/>
</dbReference>
<evidence type="ECO:0000256" key="6">
    <source>
        <dbReference type="SAM" id="MobiDB-lite"/>
    </source>
</evidence>
<feature type="compositionally biased region" description="Basic and acidic residues" evidence="6">
    <location>
        <begin position="42"/>
        <end position="58"/>
    </location>
</feature>
<dbReference type="CDD" id="cd02440">
    <property type="entry name" value="AdoMet_MTases"/>
    <property type="match status" value="1"/>
</dbReference>
<evidence type="ECO:0000256" key="1">
    <source>
        <dbReference type="ARBA" id="ARBA00022490"/>
    </source>
</evidence>
<feature type="domain" description="Methyltransferase" evidence="7">
    <location>
        <begin position="130"/>
        <end position="292"/>
    </location>
</feature>
<sequence>MSSVDLERSDGHPQHLDPNLGVFLKSSWETYYERSLECLSSKKDAGKGVRHSSGGDEHDYGDDNVQEDDDDEDDDDDDDPGTSWFAEHKAPEKVLQFLTSEGFPLAPCNIAATATTSGADDGGGGEQPCILDLGTGNGSMLRLLRSGGFAGEMVGVDYSERSVELARRLGVDGGKGRGGEIRFEVWDILAAGERGSGGDDDGISALEWFPVRKGGFDIVLDKGTFDAVSLSGEQVVEEEEEGGDGDGDAAGRKRVVRRVCEMYPGIARRLVKRGGFLVVTSCNWTEEELVKWFAHVAGEDGGDGLEVWGRIEYPNFRFGGVEGQGVCTVCFRRKRE</sequence>
<keyword evidence="9" id="KW-1185">Reference proteome</keyword>
<keyword evidence="5" id="KW-0813">Transport</keyword>
<dbReference type="SUPFAM" id="SSF53335">
    <property type="entry name" value="S-adenosyl-L-methionine-dependent methyltransferases"/>
    <property type="match status" value="1"/>
</dbReference>
<evidence type="ECO:0000256" key="3">
    <source>
        <dbReference type="ARBA" id="ARBA00022679"/>
    </source>
</evidence>
<dbReference type="Pfam" id="PF13847">
    <property type="entry name" value="Methyltransf_31"/>
    <property type="match status" value="1"/>
</dbReference>
<dbReference type="Proteomes" id="UP001219355">
    <property type="component" value="Chromosome 4"/>
</dbReference>
<evidence type="ECO:0000256" key="5">
    <source>
        <dbReference type="HAMAP-Rule" id="MF_03188"/>
    </source>
</evidence>
<organism evidence="8 9">
    <name type="scientific">Emydomyces testavorans</name>
    <dbReference type="NCBI Taxonomy" id="2070801"/>
    <lineage>
        <taxon>Eukaryota</taxon>
        <taxon>Fungi</taxon>
        <taxon>Dikarya</taxon>
        <taxon>Ascomycota</taxon>
        <taxon>Pezizomycotina</taxon>
        <taxon>Eurotiomycetes</taxon>
        <taxon>Eurotiomycetidae</taxon>
        <taxon>Onygenales</taxon>
        <taxon>Nannizziopsiaceae</taxon>
        <taxon>Emydomyces</taxon>
    </lineage>
</organism>
<comment type="subcellular location">
    <subcellularLocation>
        <location evidence="5">Cytoplasm</location>
    </subcellularLocation>
</comment>
<evidence type="ECO:0000256" key="2">
    <source>
        <dbReference type="ARBA" id="ARBA00022603"/>
    </source>
</evidence>
<keyword evidence="3 5" id="KW-0808">Transferase</keyword>
<feature type="compositionally biased region" description="Acidic residues" evidence="6">
    <location>
        <begin position="59"/>
        <end position="80"/>
    </location>
</feature>